<keyword evidence="1" id="KW-0378">Hydrolase</keyword>
<dbReference type="AlphaFoldDB" id="A0A916DUJ9"/>
<dbReference type="InterPro" id="IPR036412">
    <property type="entry name" value="HAD-like_sf"/>
</dbReference>
<dbReference type="KEGG" id="aup:AsAng_0041680"/>
<evidence type="ECO:0000313" key="2">
    <source>
        <dbReference type="Proteomes" id="UP001060919"/>
    </source>
</evidence>
<sequence>MTKTKLAIFDIDGTLTKTNEIDHLCYIDTVQRFIDKRFTTFEAESFTHFTDSCILIELYKRFLNRPPSALEEEAFKAYYFNALQESLNNSPNYFQAIDGAVEIMHAFSDEWAVALATGCWVESAKIKLAGGGVDIGQHPLATASDAITRQDIMLTAVERSKVLHQTNQFEHVVYIGDGMWDKSSCASLAMPFVGMDADNDNYTTGKLGNFHLLANYTNQERVFQLLEEAICPVI</sequence>
<dbReference type="Pfam" id="PF00702">
    <property type="entry name" value="Hydrolase"/>
    <property type="match status" value="1"/>
</dbReference>
<dbReference type="GO" id="GO:0016787">
    <property type="term" value="F:hydrolase activity"/>
    <property type="evidence" value="ECO:0007669"/>
    <property type="project" value="UniProtKB-KW"/>
</dbReference>
<dbReference type="InterPro" id="IPR023198">
    <property type="entry name" value="PGP-like_dom2"/>
</dbReference>
<dbReference type="Proteomes" id="UP001060919">
    <property type="component" value="Chromosome"/>
</dbReference>
<accession>A0A916DUJ9</accession>
<dbReference type="EMBL" id="AP026867">
    <property type="protein sequence ID" value="BDS13431.1"/>
    <property type="molecule type" value="Genomic_DNA"/>
</dbReference>
<protein>
    <submittedName>
        <fullName evidence="1">Haloacid dehalogenase-like hydrolase</fullName>
    </submittedName>
</protein>
<evidence type="ECO:0000313" key="1">
    <source>
        <dbReference type="EMBL" id="BDS13431.1"/>
    </source>
</evidence>
<dbReference type="SUPFAM" id="SSF56784">
    <property type="entry name" value="HAD-like"/>
    <property type="match status" value="1"/>
</dbReference>
<dbReference type="Gene3D" id="3.40.50.1000">
    <property type="entry name" value="HAD superfamily/HAD-like"/>
    <property type="match status" value="1"/>
</dbReference>
<dbReference type="InterPro" id="IPR023214">
    <property type="entry name" value="HAD_sf"/>
</dbReference>
<name>A0A916DUJ9_9BACT</name>
<reference evidence="1" key="1">
    <citation type="submission" date="2022-09" db="EMBL/GenBank/DDBJ databases">
        <title>Aureispira anguillicida sp. nov., isolated from Leptocephalus of Japanese eel Anguilla japonica.</title>
        <authorList>
            <person name="Yuasa K."/>
            <person name="Mekata T."/>
            <person name="Ikunari K."/>
        </authorList>
    </citation>
    <scope>NUCLEOTIDE SEQUENCE</scope>
    <source>
        <strain evidence="1">EL160426</strain>
    </source>
</reference>
<gene>
    <name evidence="1" type="ORF">AsAng_0041680</name>
</gene>
<keyword evidence="2" id="KW-1185">Reference proteome</keyword>
<organism evidence="1 2">
    <name type="scientific">Aureispira anguillae</name>
    <dbReference type="NCBI Taxonomy" id="2864201"/>
    <lineage>
        <taxon>Bacteria</taxon>
        <taxon>Pseudomonadati</taxon>
        <taxon>Bacteroidota</taxon>
        <taxon>Saprospiria</taxon>
        <taxon>Saprospirales</taxon>
        <taxon>Saprospiraceae</taxon>
        <taxon>Aureispira</taxon>
    </lineage>
</organism>
<dbReference type="RefSeq" id="WP_264788702.1">
    <property type="nucleotide sequence ID" value="NZ_AP026867.1"/>
</dbReference>
<proteinExistence type="predicted"/>
<dbReference type="Gene3D" id="1.10.150.240">
    <property type="entry name" value="Putative phosphatase, domain 2"/>
    <property type="match status" value="1"/>
</dbReference>